<gene>
    <name evidence="1" type="ORF">HDG40_007046</name>
</gene>
<dbReference type="Pfam" id="PF01039">
    <property type="entry name" value="Carboxyl_trans"/>
    <property type="match status" value="1"/>
</dbReference>
<accession>A0A6I1Q6P7</accession>
<keyword evidence="1" id="KW-0808">Transferase</keyword>
<dbReference type="SUPFAM" id="SSF52096">
    <property type="entry name" value="ClpP/crotonase"/>
    <property type="match status" value="2"/>
</dbReference>
<dbReference type="RefSeq" id="WP_026228593.1">
    <property type="nucleotide sequence ID" value="NZ_JACHDD010000016.1"/>
</dbReference>
<dbReference type="InterPro" id="IPR051047">
    <property type="entry name" value="AccD/PCCB"/>
</dbReference>
<evidence type="ECO:0000313" key="2">
    <source>
        <dbReference type="Proteomes" id="UP000592780"/>
    </source>
</evidence>
<dbReference type="EMBL" id="JACHDD010000016">
    <property type="protein sequence ID" value="MBB5428851.1"/>
    <property type="molecule type" value="Genomic_DNA"/>
</dbReference>
<dbReference type="PANTHER" id="PTHR43842">
    <property type="entry name" value="PROPIONYL-COA CARBOXYLASE BETA CHAIN"/>
    <property type="match status" value="1"/>
</dbReference>
<protein>
    <submittedName>
        <fullName evidence="1">Acetyl-CoA carboxylase carboxyltransferase component</fullName>
    </submittedName>
</protein>
<keyword evidence="2" id="KW-1185">Reference proteome</keyword>
<dbReference type="GO" id="GO:0004658">
    <property type="term" value="F:propionyl-CoA carboxylase activity"/>
    <property type="evidence" value="ECO:0007669"/>
    <property type="project" value="TreeGrafter"/>
</dbReference>
<dbReference type="PROSITE" id="PS50989">
    <property type="entry name" value="COA_CT_CTER"/>
    <property type="match status" value="1"/>
</dbReference>
<dbReference type="OrthoDB" id="9803706at2"/>
<dbReference type="AlphaFoldDB" id="A0A6I1Q6P7"/>
<dbReference type="InterPro" id="IPR011763">
    <property type="entry name" value="COA_CT_C"/>
</dbReference>
<reference evidence="1 2" key="1">
    <citation type="submission" date="2020-08" db="EMBL/GenBank/DDBJ databases">
        <title>Genomic Encyclopedia of Type Strains, Phase IV (KMG-V): Genome sequencing to study the core and pangenomes of soil and plant-associated prokaryotes.</title>
        <authorList>
            <person name="Whitman W."/>
        </authorList>
    </citation>
    <scope>NUCLEOTIDE SEQUENCE [LARGE SCALE GENOMIC DNA]</scope>
    <source>
        <strain evidence="1 2">JPY158</strain>
    </source>
</reference>
<dbReference type="GO" id="GO:0016740">
    <property type="term" value="F:transferase activity"/>
    <property type="evidence" value="ECO:0007669"/>
    <property type="project" value="UniProtKB-KW"/>
</dbReference>
<comment type="caution">
    <text evidence="1">The sequence shown here is derived from an EMBL/GenBank/DDBJ whole genome shotgun (WGS) entry which is preliminary data.</text>
</comment>
<dbReference type="Gene3D" id="3.90.226.10">
    <property type="entry name" value="2-enoyl-CoA Hydratase, Chain A, domain 1"/>
    <property type="match status" value="2"/>
</dbReference>
<sequence length="455" mass="49593">MQISLQRINTLFDAGSFVDHHPVERSHFICGEGSINSVRTFLVMNRGRDCEFRGSGQWRTATQITKTVTIARDSCAPLIYVQDRPGGTDSFDTTKVLSSDMSKLLLSPTGMGRVSASLAELAEKNLLISAILGPTSGPLALPLMLADLVLMTKKGALCMGRPDMVKAMLAQDSDLYSLGGTDVHSKHSGSVQLVFEDEEDLFGCVRQLLHVSANRGANRGLGYEEPEAADFKSLIPSDHRTPYDMHRLLHSFVDKDSFTEISPEYAKEVLTGYATIKGSAVAIIANNPRYKGGAIHRQSATKIVKMVGVAEKVRIPIMFIADIPGFMIGREAENSGIFSAAADLFRAHVRSKVPKLLLIARKAYTGGVYAMCGPGFNPVAVLAYPQAHIGVFGPDTMTKVMPELDETTRDIIQKLTDEIVNPELLKASGLITDVIEIEDTREQVSRYLFAEAGRS</sequence>
<dbReference type="Proteomes" id="UP000592780">
    <property type="component" value="Unassembled WGS sequence"/>
</dbReference>
<dbReference type="InterPro" id="IPR034733">
    <property type="entry name" value="AcCoA_carboxyl_beta"/>
</dbReference>
<dbReference type="InterPro" id="IPR029045">
    <property type="entry name" value="ClpP/crotonase-like_dom_sf"/>
</dbReference>
<evidence type="ECO:0000313" key="1">
    <source>
        <dbReference type="EMBL" id="MBB5428851.1"/>
    </source>
</evidence>
<proteinExistence type="predicted"/>
<name>A0A6I1Q6P7_PARAM</name>
<organism evidence="1 2">
    <name type="scientific">Paraburkholderia atlantica</name>
    <dbReference type="NCBI Taxonomy" id="2654982"/>
    <lineage>
        <taxon>Bacteria</taxon>
        <taxon>Pseudomonadati</taxon>
        <taxon>Pseudomonadota</taxon>
        <taxon>Betaproteobacteria</taxon>
        <taxon>Burkholderiales</taxon>
        <taxon>Burkholderiaceae</taxon>
        <taxon>Paraburkholderia</taxon>
    </lineage>
</organism>
<dbReference type="PANTHER" id="PTHR43842:SF2">
    <property type="entry name" value="PROPIONYL-COA CARBOXYLASE BETA CHAIN, MITOCHONDRIAL"/>
    <property type="match status" value="1"/>
</dbReference>